<evidence type="ECO:0000256" key="1">
    <source>
        <dbReference type="ARBA" id="ARBA00022741"/>
    </source>
</evidence>
<sequence>MATRIPSLVGRQAETEAIEALLRPADGRGGALVLRGDVGIGKTALLALARERAAEQGRRVLALAGVQAESHLPFAGLHQLLRPVLQETGRLTQARRETLLAAVGLHDAGRPEPFRIALAVLDLLTECASGRPLLLLVDDVQWLDRSTSDLLAFVARRLSSDPVVLLAAATRGETQAPVWEGVEELPVSRLDADHAARLLDAGAPALAPFVRARLLEEADGNPLALVELPLAAEGLESVAVIPRWLPLTANLQRAFETRIPGLPDATRTLLLAAALDAEAATGDVLSAAGAVTGGPVTVDGLVPAVEAGLVRVDRDAVRFRHPLVRSAIHQAASVTQRTAVHAALAAVHSGRPDSGIWHLAASTVPPDKAVAEGLQRCGERALRRGAVVAAVHAFEQAAAFAPDGRRQADLMLRSAELAVGLGRRDLVRRLVRTTERLEPTAKDTARLLWISESLTVCGGREPVAVRTLLRAAERMRADGETALSVRLTGAAAAHLYRGNGESALHAEVLRTADRLAAEPDGRCDTTGAAMLLIAAHAAPVERAASVLEAARALAHRTDDAAALHTTARALWCVGAPERADPFLTAAVERLRHQGRLAPLAEALALRASGRAATGRCDPARVDADEARRLARETGQPEWEATALTVLGCVAALRDDAATAHRLIGHARAIAVRQNSPLLHATVRMARGTALSCSGDHAEAYAQLRWLTDPADPGHHMMTALWTVGDLAEAAAHCGEKDDARAVLERLAPLARRTPAARVRLAARHARAVLARGDEGEAAFLSALDADLTGWSLERARLRLAYGEWLRRRRRVLESRAPLRAARDTFDDLGAAAWSRRARQELEATGETTRQRSPRAADRLTPQELQIAMLAAEGLSNKEIGARLYVSHRTVSTHLSRIFPKLGVTSRSQLARHFPPGP</sequence>
<dbReference type="SMART" id="SM00421">
    <property type="entry name" value="HTH_LUXR"/>
    <property type="match status" value="1"/>
</dbReference>
<dbReference type="InterPro" id="IPR000792">
    <property type="entry name" value="Tscrpt_reg_LuxR_C"/>
</dbReference>
<dbReference type="InterPro" id="IPR041664">
    <property type="entry name" value="AAA_16"/>
</dbReference>
<dbReference type="PROSITE" id="PS00622">
    <property type="entry name" value="HTH_LUXR_1"/>
    <property type="match status" value="1"/>
</dbReference>
<dbReference type="RefSeq" id="WP_089225538.1">
    <property type="nucleotide sequence ID" value="NZ_FZOF01000010.1"/>
</dbReference>
<keyword evidence="5" id="KW-1185">Reference proteome</keyword>
<dbReference type="AlphaFoldDB" id="A0A239IBT0"/>
<dbReference type="InterPro" id="IPR027417">
    <property type="entry name" value="P-loop_NTPase"/>
</dbReference>
<dbReference type="GO" id="GO:0006355">
    <property type="term" value="P:regulation of DNA-templated transcription"/>
    <property type="evidence" value="ECO:0007669"/>
    <property type="project" value="InterPro"/>
</dbReference>
<gene>
    <name evidence="4" type="ORF">SAMN05216252_11088</name>
</gene>
<dbReference type="PANTHER" id="PTHR16305:SF35">
    <property type="entry name" value="TRANSCRIPTIONAL ACTIVATOR DOMAIN"/>
    <property type="match status" value="1"/>
</dbReference>
<dbReference type="EMBL" id="FZOF01000010">
    <property type="protein sequence ID" value="SNS91015.1"/>
    <property type="molecule type" value="Genomic_DNA"/>
</dbReference>
<evidence type="ECO:0000256" key="2">
    <source>
        <dbReference type="ARBA" id="ARBA00022840"/>
    </source>
</evidence>
<evidence type="ECO:0000313" key="5">
    <source>
        <dbReference type="Proteomes" id="UP000198280"/>
    </source>
</evidence>
<keyword evidence="1" id="KW-0547">Nucleotide-binding</keyword>
<dbReference type="InterPro" id="IPR016032">
    <property type="entry name" value="Sig_transdc_resp-reg_C-effctor"/>
</dbReference>
<dbReference type="SUPFAM" id="SSF52540">
    <property type="entry name" value="P-loop containing nucleoside triphosphate hydrolases"/>
    <property type="match status" value="1"/>
</dbReference>
<dbReference type="GO" id="GO:0005737">
    <property type="term" value="C:cytoplasm"/>
    <property type="evidence" value="ECO:0007669"/>
    <property type="project" value="TreeGrafter"/>
</dbReference>
<evidence type="ECO:0000259" key="3">
    <source>
        <dbReference type="PROSITE" id="PS50043"/>
    </source>
</evidence>
<dbReference type="Pfam" id="PF13191">
    <property type="entry name" value="AAA_16"/>
    <property type="match status" value="1"/>
</dbReference>
<dbReference type="Proteomes" id="UP000198280">
    <property type="component" value="Unassembled WGS sequence"/>
</dbReference>
<protein>
    <submittedName>
        <fullName evidence="4">Regulatory protein, luxR family</fullName>
    </submittedName>
</protein>
<accession>A0A239IBT0</accession>
<reference evidence="4 5" key="1">
    <citation type="submission" date="2017-06" db="EMBL/GenBank/DDBJ databases">
        <authorList>
            <person name="Kim H.J."/>
            <person name="Triplett B.A."/>
        </authorList>
    </citation>
    <scope>NUCLEOTIDE SEQUENCE [LARGE SCALE GENOMIC DNA]</scope>
    <source>
        <strain evidence="4 5">CGMCC 4.1858</strain>
    </source>
</reference>
<dbReference type="SUPFAM" id="SSF46894">
    <property type="entry name" value="C-terminal effector domain of the bipartite response regulators"/>
    <property type="match status" value="1"/>
</dbReference>
<dbReference type="Gene3D" id="1.10.10.10">
    <property type="entry name" value="Winged helix-like DNA-binding domain superfamily/Winged helix DNA-binding domain"/>
    <property type="match status" value="1"/>
</dbReference>
<dbReference type="GO" id="GO:0005524">
    <property type="term" value="F:ATP binding"/>
    <property type="evidence" value="ECO:0007669"/>
    <property type="project" value="UniProtKB-KW"/>
</dbReference>
<dbReference type="Pfam" id="PF00196">
    <property type="entry name" value="GerE"/>
    <property type="match status" value="1"/>
</dbReference>
<dbReference type="PRINTS" id="PR00038">
    <property type="entry name" value="HTHLUXR"/>
</dbReference>
<dbReference type="InterPro" id="IPR011990">
    <property type="entry name" value="TPR-like_helical_dom_sf"/>
</dbReference>
<organism evidence="4 5">
    <name type="scientific">Actinacidiphila glaucinigra</name>
    <dbReference type="NCBI Taxonomy" id="235986"/>
    <lineage>
        <taxon>Bacteria</taxon>
        <taxon>Bacillati</taxon>
        <taxon>Actinomycetota</taxon>
        <taxon>Actinomycetes</taxon>
        <taxon>Kitasatosporales</taxon>
        <taxon>Streptomycetaceae</taxon>
        <taxon>Actinacidiphila</taxon>
    </lineage>
</organism>
<dbReference type="PANTHER" id="PTHR16305">
    <property type="entry name" value="TESTICULAR SOLUBLE ADENYLYL CYCLASE"/>
    <property type="match status" value="1"/>
</dbReference>
<evidence type="ECO:0000313" key="4">
    <source>
        <dbReference type="EMBL" id="SNS91015.1"/>
    </source>
</evidence>
<feature type="domain" description="HTH luxR-type" evidence="3">
    <location>
        <begin position="852"/>
        <end position="917"/>
    </location>
</feature>
<dbReference type="GO" id="GO:0003677">
    <property type="term" value="F:DNA binding"/>
    <property type="evidence" value="ECO:0007669"/>
    <property type="project" value="InterPro"/>
</dbReference>
<keyword evidence="2" id="KW-0067">ATP-binding</keyword>
<dbReference type="InterPro" id="IPR036388">
    <property type="entry name" value="WH-like_DNA-bd_sf"/>
</dbReference>
<dbReference type="PROSITE" id="PS50043">
    <property type="entry name" value="HTH_LUXR_2"/>
    <property type="match status" value="1"/>
</dbReference>
<dbReference type="OrthoDB" id="7053960at2"/>
<dbReference type="Gene3D" id="1.25.40.10">
    <property type="entry name" value="Tetratricopeptide repeat domain"/>
    <property type="match status" value="1"/>
</dbReference>
<dbReference type="SUPFAM" id="SSF48452">
    <property type="entry name" value="TPR-like"/>
    <property type="match status" value="1"/>
</dbReference>
<dbReference type="Gene3D" id="3.40.50.300">
    <property type="entry name" value="P-loop containing nucleotide triphosphate hydrolases"/>
    <property type="match status" value="1"/>
</dbReference>
<proteinExistence type="predicted"/>
<dbReference type="CDD" id="cd06170">
    <property type="entry name" value="LuxR_C_like"/>
    <property type="match status" value="1"/>
</dbReference>
<dbReference type="GO" id="GO:0004016">
    <property type="term" value="F:adenylate cyclase activity"/>
    <property type="evidence" value="ECO:0007669"/>
    <property type="project" value="TreeGrafter"/>
</dbReference>
<name>A0A239IBT0_9ACTN</name>